<comment type="subcellular location">
    <subcellularLocation>
        <location evidence="1">Cell outer membrane</location>
    </subcellularLocation>
</comment>
<dbReference type="GO" id="GO:0015288">
    <property type="term" value="F:porin activity"/>
    <property type="evidence" value="ECO:0007669"/>
    <property type="project" value="TreeGrafter"/>
</dbReference>
<evidence type="ECO:0000256" key="2">
    <source>
        <dbReference type="ARBA" id="ARBA00007613"/>
    </source>
</evidence>
<protein>
    <submittedName>
        <fullName evidence="9">Outer membrane efflux protein</fullName>
    </submittedName>
</protein>
<dbReference type="AlphaFoldDB" id="A0A1M4WUB8"/>
<keyword evidence="7" id="KW-0998">Cell outer membrane</keyword>
<dbReference type="Gene3D" id="1.20.1600.10">
    <property type="entry name" value="Outer membrane efflux proteins (OEP)"/>
    <property type="match status" value="1"/>
</dbReference>
<dbReference type="STRING" id="288992.SAMN04488522_1011387"/>
<keyword evidence="5" id="KW-0812">Transmembrane</keyword>
<evidence type="ECO:0000256" key="6">
    <source>
        <dbReference type="ARBA" id="ARBA00023136"/>
    </source>
</evidence>
<accession>A0A1M4WUB8</accession>
<gene>
    <name evidence="9" type="ORF">SAMN04488522_1011387</name>
</gene>
<dbReference type="PANTHER" id="PTHR30026:SF20">
    <property type="entry name" value="OUTER MEMBRANE PROTEIN TOLC"/>
    <property type="match status" value="1"/>
</dbReference>
<dbReference type="Pfam" id="PF02321">
    <property type="entry name" value="OEP"/>
    <property type="match status" value="1"/>
</dbReference>
<keyword evidence="10" id="KW-1185">Reference proteome</keyword>
<evidence type="ECO:0000256" key="5">
    <source>
        <dbReference type="ARBA" id="ARBA00022692"/>
    </source>
</evidence>
<comment type="similarity">
    <text evidence="2">Belongs to the outer membrane factor (OMF) (TC 1.B.17) family.</text>
</comment>
<dbReference type="PANTHER" id="PTHR30026">
    <property type="entry name" value="OUTER MEMBRANE PROTEIN TOLC"/>
    <property type="match status" value="1"/>
</dbReference>
<evidence type="ECO:0000313" key="10">
    <source>
        <dbReference type="Proteomes" id="UP000184287"/>
    </source>
</evidence>
<evidence type="ECO:0000256" key="8">
    <source>
        <dbReference type="SAM" id="SignalP"/>
    </source>
</evidence>
<name>A0A1M4WUB8_9SPHI</name>
<reference evidence="10" key="1">
    <citation type="submission" date="2016-11" db="EMBL/GenBank/DDBJ databases">
        <authorList>
            <person name="Varghese N."/>
            <person name="Submissions S."/>
        </authorList>
    </citation>
    <scope>NUCLEOTIDE SEQUENCE [LARGE SCALE GENOMIC DNA]</scope>
    <source>
        <strain evidence="10">DSM 16990</strain>
    </source>
</reference>
<dbReference type="SUPFAM" id="SSF56954">
    <property type="entry name" value="Outer membrane efflux proteins (OEP)"/>
    <property type="match status" value="1"/>
</dbReference>
<keyword evidence="4" id="KW-1134">Transmembrane beta strand</keyword>
<keyword evidence="8" id="KW-0732">Signal</keyword>
<evidence type="ECO:0000313" key="9">
    <source>
        <dbReference type="EMBL" id="SHE84810.1"/>
    </source>
</evidence>
<feature type="chain" id="PRO_5011957077" evidence="8">
    <location>
        <begin position="22"/>
        <end position="226"/>
    </location>
</feature>
<dbReference type="OrthoDB" id="793488at2"/>
<evidence type="ECO:0000256" key="4">
    <source>
        <dbReference type="ARBA" id="ARBA00022452"/>
    </source>
</evidence>
<feature type="signal peptide" evidence="8">
    <location>
        <begin position="1"/>
        <end position="21"/>
    </location>
</feature>
<sequence>MKNLLKITIAFLMLLSLDTYAQESIISSIKYADLEKYIALAKQNYPRRKAFDQGVQKAKAELPITKLSYLDIFNGSYFYRPEKKSVLDPINPYNVNGFQFGINVNLGTFLQKPFTAKKAKAELKIAEAQAEEYDLALVVEVKKRYYAYIQSINQLKIYTESVQDNKNTADNLKYRFAKGETTMDNYNQSRINFTNAQTSQIQAEVALLTAKDALEEMIGMKLADVK</sequence>
<keyword evidence="3" id="KW-0813">Transport</keyword>
<dbReference type="InterPro" id="IPR003423">
    <property type="entry name" value="OMP_efflux"/>
</dbReference>
<organism evidence="9 10">
    <name type="scientific">Pedobacter caeni</name>
    <dbReference type="NCBI Taxonomy" id="288992"/>
    <lineage>
        <taxon>Bacteria</taxon>
        <taxon>Pseudomonadati</taxon>
        <taxon>Bacteroidota</taxon>
        <taxon>Sphingobacteriia</taxon>
        <taxon>Sphingobacteriales</taxon>
        <taxon>Sphingobacteriaceae</taxon>
        <taxon>Pedobacter</taxon>
    </lineage>
</organism>
<dbReference type="GO" id="GO:0009279">
    <property type="term" value="C:cell outer membrane"/>
    <property type="evidence" value="ECO:0007669"/>
    <property type="project" value="UniProtKB-SubCell"/>
</dbReference>
<dbReference type="Proteomes" id="UP000184287">
    <property type="component" value="Unassembled WGS sequence"/>
</dbReference>
<dbReference type="GO" id="GO:1990281">
    <property type="term" value="C:efflux pump complex"/>
    <property type="evidence" value="ECO:0007669"/>
    <property type="project" value="TreeGrafter"/>
</dbReference>
<proteinExistence type="inferred from homology"/>
<evidence type="ECO:0000256" key="3">
    <source>
        <dbReference type="ARBA" id="ARBA00022448"/>
    </source>
</evidence>
<dbReference type="RefSeq" id="WP_073229026.1">
    <property type="nucleotide sequence ID" value="NZ_FQUQ01000001.1"/>
</dbReference>
<dbReference type="InterPro" id="IPR051906">
    <property type="entry name" value="TolC-like"/>
</dbReference>
<evidence type="ECO:0000256" key="1">
    <source>
        <dbReference type="ARBA" id="ARBA00004442"/>
    </source>
</evidence>
<dbReference type="GO" id="GO:0015562">
    <property type="term" value="F:efflux transmembrane transporter activity"/>
    <property type="evidence" value="ECO:0007669"/>
    <property type="project" value="InterPro"/>
</dbReference>
<evidence type="ECO:0000256" key="7">
    <source>
        <dbReference type="ARBA" id="ARBA00023237"/>
    </source>
</evidence>
<keyword evidence="6" id="KW-0472">Membrane</keyword>
<dbReference type="EMBL" id="FQUQ01000001">
    <property type="protein sequence ID" value="SHE84810.1"/>
    <property type="molecule type" value="Genomic_DNA"/>
</dbReference>